<evidence type="ECO:0000313" key="5">
    <source>
        <dbReference type="Proteomes" id="UP000325315"/>
    </source>
</evidence>
<gene>
    <name evidence="4" type="ORF">EPI10_010428</name>
</gene>
<organism evidence="4 5">
    <name type="scientific">Gossypium australe</name>
    <dbReference type="NCBI Taxonomy" id="47621"/>
    <lineage>
        <taxon>Eukaryota</taxon>
        <taxon>Viridiplantae</taxon>
        <taxon>Streptophyta</taxon>
        <taxon>Embryophyta</taxon>
        <taxon>Tracheophyta</taxon>
        <taxon>Spermatophyta</taxon>
        <taxon>Magnoliopsida</taxon>
        <taxon>eudicotyledons</taxon>
        <taxon>Gunneridae</taxon>
        <taxon>Pentapetalae</taxon>
        <taxon>rosids</taxon>
        <taxon>malvids</taxon>
        <taxon>Malvales</taxon>
        <taxon>Malvaceae</taxon>
        <taxon>Malvoideae</taxon>
        <taxon>Gossypium</taxon>
    </lineage>
</organism>
<dbReference type="CDD" id="cd00051">
    <property type="entry name" value="EFh"/>
    <property type="match status" value="2"/>
</dbReference>
<evidence type="ECO:0000259" key="3">
    <source>
        <dbReference type="PROSITE" id="PS50222"/>
    </source>
</evidence>
<keyword evidence="5" id="KW-1185">Reference proteome</keyword>
<dbReference type="InterPro" id="IPR011992">
    <property type="entry name" value="EF-hand-dom_pair"/>
</dbReference>
<dbReference type="Proteomes" id="UP000325315">
    <property type="component" value="Unassembled WGS sequence"/>
</dbReference>
<feature type="domain" description="EF-hand" evidence="3">
    <location>
        <begin position="122"/>
        <end position="157"/>
    </location>
</feature>
<dbReference type="Pfam" id="PF13499">
    <property type="entry name" value="EF-hand_7"/>
    <property type="match status" value="1"/>
</dbReference>
<evidence type="ECO:0000256" key="1">
    <source>
        <dbReference type="ARBA" id="ARBA00022737"/>
    </source>
</evidence>
<feature type="domain" description="EF-hand" evidence="3">
    <location>
        <begin position="17"/>
        <end position="52"/>
    </location>
</feature>
<evidence type="ECO:0000256" key="2">
    <source>
        <dbReference type="ARBA" id="ARBA00022837"/>
    </source>
</evidence>
<reference evidence="5" key="1">
    <citation type="journal article" date="2019" name="Plant Biotechnol. J.">
        <title>Genome sequencing of the Australian wild diploid species Gossypium australe highlights disease resistance and delayed gland morphogenesis.</title>
        <authorList>
            <person name="Cai Y."/>
            <person name="Cai X."/>
            <person name="Wang Q."/>
            <person name="Wang P."/>
            <person name="Zhang Y."/>
            <person name="Cai C."/>
            <person name="Xu Y."/>
            <person name="Wang K."/>
            <person name="Zhou Z."/>
            <person name="Wang C."/>
            <person name="Geng S."/>
            <person name="Li B."/>
            <person name="Dong Q."/>
            <person name="Hou Y."/>
            <person name="Wang H."/>
            <person name="Ai P."/>
            <person name="Liu Z."/>
            <person name="Yi F."/>
            <person name="Sun M."/>
            <person name="An G."/>
            <person name="Cheng J."/>
            <person name="Zhang Y."/>
            <person name="Shi Q."/>
            <person name="Xie Y."/>
            <person name="Shi X."/>
            <person name="Chang Y."/>
            <person name="Huang F."/>
            <person name="Chen Y."/>
            <person name="Hong S."/>
            <person name="Mi L."/>
            <person name="Sun Q."/>
            <person name="Zhang L."/>
            <person name="Zhou B."/>
            <person name="Peng R."/>
            <person name="Zhang X."/>
            <person name="Liu F."/>
        </authorList>
    </citation>
    <scope>NUCLEOTIDE SEQUENCE [LARGE SCALE GENOMIC DNA]</scope>
    <source>
        <strain evidence="5">cv. PA1801</strain>
    </source>
</reference>
<feature type="domain" description="EF-hand" evidence="3">
    <location>
        <begin position="159"/>
        <end position="194"/>
    </location>
</feature>
<keyword evidence="1" id="KW-0677">Repeat</keyword>
<dbReference type="SMART" id="SM00054">
    <property type="entry name" value="EFh"/>
    <property type="match status" value="4"/>
</dbReference>
<name>A0A5B6W503_9ROSI</name>
<dbReference type="PROSITE" id="PS50222">
    <property type="entry name" value="EF_HAND_2"/>
    <property type="match status" value="4"/>
</dbReference>
<dbReference type="Gene3D" id="1.10.238.10">
    <property type="entry name" value="EF-hand"/>
    <property type="match status" value="2"/>
</dbReference>
<dbReference type="GO" id="GO:0005509">
    <property type="term" value="F:calcium ion binding"/>
    <property type="evidence" value="ECO:0007669"/>
    <property type="project" value="InterPro"/>
</dbReference>
<keyword evidence="2" id="KW-0106">Calcium</keyword>
<sequence>MAIKTYKSISMDGKLIMTMDEFKQWLKKFDADNDGRISKEELRNAIYETGGRFTRWKSRRAIKSADADGSGFIDENEITNLVDFADKYLGVRCATKGFSGLRLSEMAIKTRAYSVVDGKREMTIDEFKRWLKKFDDDKDGRISRDELADAIRVSRGGWFTRRKSKCIIRSVDANRNGFIDDNEIKNLAEFAEKYLNVKILYL</sequence>
<dbReference type="OrthoDB" id="26525at2759"/>
<dbReference type="InterPro" id="IPR018247">
    <property type="entry name" value="EF_Hand_1_Ca_BS"/>
</dbReference>
<dbReference type="SUPFAM" id="SSF47473">
    <property type="entry name" value="EF-hand"/>
    <property type="match status" value="1"/>
</dbReference>
<proteinExistence type="predicted"/>
<dbReference type="InterPro" id="IPR002048">
    <property type="entry name" value="EF_hand_dom"/>
</dbReference>
<dbReference type="InterPro" id="IPR050145">
    <property type="entry name" value="Centrin_CML-like"/>
</dbReference>
<dbReference type="EMBL" id="SMMG02000004">
    <property type="protein sequence ID" value="KAA3476446.1"/>
    <property type="molecule type" value="Genomic_DNA"/>
</dbReference>
<accession>A0A5B6W503</accession>
<dbReference type="PANTHER" id="PTHR23050">
    <property type="entry name" value="CALCIUM BINDING PROTEIN"/>
    <property type="match status" value="1"/>
</dbReference>
<dbReference type="AlphaFoldDB" id="A0A5B6W503"/>
<evidence type="ECO:0000313" key="4">
    <source>
        <dbReference type="EMBL" id="KAA3476446.1"/>
    </source>
</evidence>
<comment type="caution">
    <text evidence="4">The sequence shown here is derived from an EMBL/GenBank/DDBJ whole genome shotgun (WGS) entry which is preliminary data.</text>
</comment>
<dbReference type="Pfam" id="PF13202">
    <property type="entry name" value="EF-hand_5"/>
    <property type="match status" value="2"/>
</dbReference>
<feature type="domain" description="EF-hand" evidence="3">
    <location>
        <begin position="59"/>
        <end position="88"/>
    </location>
</feature>
<protein>
    <submittedName>
        <fullName evidence="4">Polcalcin Phl p 7-like</fullName>
    </submittedName>
</protein>
<dbReference type="PROSITE" id="PS00018">
    <property type="entry name" value="EF_HAND_1"/>
    <property type="match status" value="4"/>
</dbReference>